<gene>
    <name evidence="6" type="ORF">Pmar_PMAR002928</name>
</gene>
<sequence>MDTNTTTTAKPSFTDKARSAWSGLIGEDSNPIMKIAGIIAAFLIALIAFFGFFRFFNIVLSPLSYMLSIFYIIIGLALLAVEIAPTWFLSKFLLKWAPFLGTLIGRGLVYLYIGLLYVTGGAQAGVTSWTYLIIGIYLLVVAVANFVIGYIESRGAPMPNSNV</sequence>
<dbReference type="AlphaFoldDB" id="C5LQX3"/>
<reference evidence="6 7" key="1">
    <citation type="submission" date="2008-07" db="EMBL/GenBank/DDBJ databases">
        <authorList>
            <person name="El-Sayed N."/>
            <person name="Caler E."/>
            <person name="Inman J."/>
            <person name="Amedeo P."/>
            <person name="Hass B."/>
            <person name="Wortman J."/>
        </authorList>
    </citation>
    <scope>NUCLEOTIDE SEQUENCE [LARGE SCALE GENOMIC DNA]</scope>
    <source>
        <strain evidence="7">ATCC 50983 / TXsc</strain>
    </source>
</reference>
<keyword evidence="7" id="KW-1185">Reference proteome</keyword>
<feature type="transmembrane region" description="Helical" evidence="5">
    <location>
        <begin position="96"/>
        <end position="117"/>
    </location>
</feature>
<feature type="transmembrane region" description="Helical" evidence="5">
    <location>
        <begin position="129"/>
        <end position="151"/>
    </location>
</feature>
<evidence type="ECO:0000256" key="5">
    <source>
        <dbReference type="SAM" id="Phobius"/>
    </source>
</evidence>
<evidence type="ECO:0000313" key="7">
    <source>
        <dbReference type="Proteomes" id="UP000007800"/>
    </source>
</evidence>
<name>C5LQX3_PERM5</name>
<evidence type="ECO:0000256" key="2">
    <source>
        <dbReference type="ARBA" id="ARBA00022692"/>
    </source>
</evidence>
<feature type="transmembrane region" description="Helical" evidence="5">
    <location>
        <begin position="35"/>
        <end position="56"/>
    </location>
</feature>
<dbReference type="Proteomes" id="UP000007800">
    <property type="component" value="Unassembled WGS sequence"/>
</dbReference>
<accession>C5LQX3</accession>
<keyword evidence="3 5" id="KW-1133">Transmembrane helix</keyword>
<protein>
    <recommendedName>
        <fullName evidence="8">COPI associated protein</fullName>
    </recommendedName>
</protein>
<evidence type="ECO:0000256" key="1">
    <source>
        <dbReference type="ARBA" id="ARBA00004141"/>
    </source>
</evidence>
<evidence type="ECO:0000256" key="4">
    <source>
        <dbReference type="ARBA" id="ARBA00023136"/>
    </source>
</evidence>
<dbReference type="GeneID" id="9044048"/>
<dbReference type="OrthoDB" id="442083at2759"/>
<dbReference type="Pfam" id="PF08507">
    <property type="entry name" value="COPI_assoc"/>
    <property type="match status" value="1"/>
</dbReference>
<dbReference type="OMA" id="KWAPFLG"/>
<dbReference type="InterPro" id="IPR013714">
    <property type="entry name" value="Golgi_TVP15"/>
</dbReference>
<evidence type="ECO:0000256" key="3">
    <source>
        <dbReference type="ARBA" id="ARBA00022989"/>
    </source>
</evidence>
<organism evidence="7">
    <name type="scientific">Perkinsus marinus (strain ATCC 50983 / TXsc)</name>
    <dbReference type="NCBI Taxonomy" id="423536"/>
    <lineage>
        <taxon>Eukaryota</taxon>
        <taxon>Sar</taxon>
        <taxon>Alveolata</taxon>
        <taxon>Perkinsozoa</taxon>
        <taxon>Perkinsea</taxon>
        <taxon>Perkinsida</taxon>
        <taxon>Perkinsidae</taxon>
        <taxon>Perkinsus</taxon>
    </lineage>
</organism>
<dbReference type="GO" id="GO:0016020">
    <property type="term" value="C:membrane"/>
    <property type="evidence" value="ECO:0007669"/>
    <property type="project" value="UniProtKB-SubCell"/>
</dbReference>
<dbReference type="EMBL" id="GG684654">
    <property type="protein sequence ID" value="EER00858.1"/>
    <property type="molecule type" value="Genomic_DNA"/>
</dbReference>
<dbReference type="InParanoid" id="C5LQX3"/>
<dbReference type="RefSeq" id="XP_002768140.1">
    <property type="nucleotide sequence ID" value="XM_002768094.1"/>
</dbReference>
<evidence type="ECO:0008006" key="8">
    <source>
        <dbReference type="Google" id="ProtNLM"/>
    </source>
</evidence>
<evidence type="ECO:0000313" key="6">
    <source>
        <dbReference type="EMBL" id="EER00858.1"/>
    </source>
</evidence>
<comment type="subcellular location">
    <subcellularLocation>
        <location evidence="1">Membrane</location>
        <topology evidence="1">Multi-pass membrane protein</topology>
    </subcellularLocation>
</comment>
<keyword evidence="2 5" id="KW-0812">Transmembrane</keyword>
<feature type="transmembrane region" description="Helical" evidence="5">
    <location>
        <begin position="68"/>
        <end position="89"/>
    </location>
</feature>
<keyword evidence="4 5" id="KW-0472">Membrane</keyword>
<proteinExistence type="predicted"/>